<accession>A0A453QL80</accession>
<dbReference type="Pfam" id="PF12274">
    <property type="entry name" value="DUF3615"/>
    <property type="match status" value="1"/>
</dbReference>
<reference evidence="2" key="3">
    <citation type="journal article" date="2017" name="Nature">
        <title>Genome sequence of the progenitor of the wheat D genome Aegilops tauschii.</title>
        <authorList>
            <person name="Luo M.C."/>
            <person name="Gu Y.Q."/>
            <person name="Puiu D."/>
            <person name="Wang H."/>
            <person name="Twardziok S.O."/>
            <person name="Deal K.R."/>
            <person name="Huo N."/>
            <person name="Zhu T."/>
            <person name="Wang L."/>
            <person name="Wang Y."/>
            <person name="McGuire P.E."/>
            <person name="Liu S."/>
            <person name="Long H."/>
            <person name="Ramasamy R.K."/>
            <person name="Rodriguez J.C."/>
            <person name="Van S.L."/>
            <person name="Yuan L."/>
            <person name="Wang Z."/>
            <person name="Xia Z."/>
            <person name="Xiao L."/>
            <person name="Anderson O.D."/>
            <person name="Ouyang S."/>
            <person name="Liang Y."/>
            <person name="Zimin A.V."/>
            <person name="Pertea G."/>
            <person name="Qi P."/>
            <person name="Bennetzen J.L."/>
            <person name="Dai X."/>
            <person name="Dawson M.W."/>
            <person name="Muller H.G."/>
            <person name="Kugler K."/>
            <person name="Rivarola-Duarte L."/>
            <person name="Spannagl M."/>
            <person name="Mayer K.F.X."/>
            <person name="Lu F.H."/>
            <person name="Bevan M.W."/>
            <person name="Leroy P."/>
            <person name="Li P."/>
            <person name="You F.M."/>
            <person name="Sun Q."/>
            <person name="Liu Z."/>
            <person name="Lyons E."/>
            <person name="Wicker T."/>
            <person name="Salzberg S.L."/>
            <person name="Devos K.M."/>
            <person name="Dvorak J."/>
        </authorList>
    </citation>
    <scope>NUCLEOTIDE SEQUENCE [LARGE SCALE GENOMIC DNA]</scope>
    <source>
        <strain evidence="2">cv. AL8/78</strain>
    </source>
</reference>
<name>A0A453QL80_AEGTS</name>
<evidence type="ECO:0000313" key="3">
    <source>
        <dbReference type="Proteomes" id="UP000015105"/>
    </source>
</evidence>
<reference evidence="2" key="4">
    <citation type="submission" date="2019-03" db="UniProtKB">
        <authorList>
            <consortium name="EnsemblPlants"/>
        </authorList>
    </citation>
    <scope>IDENTIFICATION</scope>
</reference>
<dbReference type="Gramene" id="AET7Gv20211500.1">
    <property type="protein sequence ID" value="AET7Gv20211500.1"/>
    <property type="gene ID" value="AET7Gv20211500"/>
</dbReference>
<keyword evidence="3" id="KW-1185">Reference proteome</keyword>
<sequence>MKDYTTQHFWEQQYKLDIICGVEAINQGRPPLGEMCYRVNFTATSHLERERRLFFAEFLFSGGPRPETCCPLPYDYAGPLLLWRANCEENCVS</sequence>
<dbReference type="PANTHER" id="PTHR33120">
    <property type="entry name" value="EXPRESSED PROTEIN-RELATED"/>
    <property type="match status" value="1"/>
</dbReference>
<dbReference type="AlphaFoldDB" id="A0A453QL80"/>
<reference evidence="3" key="2">
    <citation type="journal article" date="2017" name="Nat. Plants">
        <title>The Aegilops tauschii genome reveals multiple impacts of transposons.</title>
        <authorList>
            <person name="Zhao G."/>
            <person name="Zou C."/>
            <person name="Li K."/>
            <person name="Wang K."/>
            <person name="Li T."/>
            <person name="Gao L."/>
            <person name="Zhang X."/>
            <person name="Wang H."/>
            <person name="Yang Z."/>
            <person name="Liu X."/>
            <person name="Jiang W."/>
            <person name="Mao L."/>
            <person name="Kong X."/>
            <person name="Jiao Y."/>
            <person name="Jia J."/>
        </authorList>
    </citation>
    <scope>NUCLEOTIDE SEQUENCE [LARGE SCALE GENOMIC DNA]</scope>
    <source>
        <strain evidence="3">cv. AL8/78</strain>
    </source>
</reference>
<reference evidence="2" key="5">
    <citation type="journal article" date="2021" name="G3 (Bethesda)">
        <title>Aegilops tauschii genome assembly Aet v5.0 features greater sequence contiguity and improved annotation.</title>
        <authorList>
            <person name="Wang L."/>
            <person name="Zhu T."/>
            <person name="Rodriguez J.C."/>
            <person name="Deal K.R."/>
            <person name="Dubcovsky J."/>
            <person name="McGuire P.E."/>
            <person name="Lux T."/>
            <person name="Spannagl M."/>
            <person name="Mayer K.F.X."/>
            <person name="Baldrich P."/>
            <person name="Meyers B.C."/>
            <person name="Huo N."/>
            <person name="Gu Y.Q."/>
            <person name="Zhou H."/>
            <person name="Devos K.M."/>
            <person name="Bennetzen J.L."/>
            <person name="Unver T."/>
            <person name="Budak H."/>
            <person name="Gulick P.J."/>
            <person name="Galiba G."/>
            <person name="Kalapos B."/>
            <person name="Nelson D.R."/>
            <person name="Li P."/>
            <person name="You F.M."/>
            <person name="Luo M.C."/>
            <person name="Dvorak J."/>
        </authorList>
    </citation>
    <scope>NUCLEOTIDE SEQUENCE [LARGE SCALE GENOMIC DNA]</scope>
    <source>
        <strain evidence="2">cv. AL8/78</strain>
    </source>
</reference>
<organism evidence="2 3">
    <name type="scientific">Aegilops tauschii subsp. strangulata</name>
    <name type="common">Goatgrass</name>
    <dbReference type="NCBI Taxonomy" id="200361"/>
    <lineage>
        <taxon>Eukaryota</taxon>
        <taxon>Viridiplantae</taxon>
        <taxon>Streptophyta</taxon>
        <taxon>Embryophyta</taxon>
        <taxon>Tracheophyta</taxon>
        <taxon>Spermatophyta</taxon>
        <taxon>Magnoliopsida</taxon>
        <taxon>Liliopsida</taxon>
        <taxon>Poales</taxon>
        <taxon>Poaceae</taxon>
        <taxon>BOP clade</taxon>
        <taxon>Pooideae</taxon>
        <taxon>Triticodae</taxon>
        <taxon>Triticeae</taxon>
        <taxon>Triticinae</taxon>
        <taxon>Aegilops</taxon>
    </lineage>
</organism>
<protein>
    <recommendedName>
        <fullName evidence="1">DUF3615 domain-containing protein</fullName>
    </recommendedName>
</protein>
<evidence type="ECO:0000259" key="1">
    <source>
        <dbReference type="Pfam" id="PF12274"/>
    </source>
</evidence>
<evidence type="ECO:0000313" key="2">
    <source>
        <dbReference type="EnsemblPlants" id="AET7Gv20211500.1"/>
    </source>
</evidence>
<dbReference type="EnsemblPlants" id="AET7Gv20211500.1">
    <property type="protein sequence ID" value="AET7Gv20211500.1"/>
    <property type="gene ID" value="AET7Gv20211500"/>
</dbReference>
<dbReference type="InterPro" id="IPR022059">
    <property type="entry name" value="DUF3615"/>
</dbReference>
<dbReference type="PANTHER" id="PTHR33120:SF54">
    <property type="entry name" value="PIR2-LIKE HELICAL DOMAIN-CONTAINING PROTEIN"/>
    <property type="match status" value="1"/>
</dbReference>
<proteinExistence type="predicted"/>
<dbReference type="Proteomes" id="UP000015105">
    <property type="component" value="Chromosome 7D"/>
</dbReference>
<reference evidence="3" key="1">
    <citation type="journal article" date="2014" name="Science">
        <title>Ancient hybridizations among the ancestral genomes of bread wheat.</title>
        <authorList>
            <consortium name="International Wheat Genome Sequencing Consortium,"/>
            <person name="Marcussen T."/>
            <person name="Sandve S.R."/>
            <person name="Heier L."/>
            <person name="Spannagl M."/>
            <person name="Pfeifer M."/>
            <person name="Jakobsen K.S."/>
            <person name="Wulff B.B."/>
            <person name="Steuernagel B."/>
            <person name="Mayer K.F."/>
            <person name="Olsen O.A."/>
        </authorList>
    </citation>
    <scope>NUCLEOTIDE SEQUENCE [LARGE SCALE GENOMIC DNA]</scope>
    <source>
        <strain evidence="3">cv. AL8/78</strain>
    </source>
</reference>
<feature type="domain" description="DUF3615" evidence="1">
    <location>
        <begin position="3"/>
        <end position="76"/>
    </location>
</feature>